<evidence type="ECO:0000256" key="11">
    <source>
        <dbReference type="ARBA" id="ARBA00024535"/>
    </source>
</evidence>
<comment type="catalytic activity">
    <reaction evidence="11">
        <text>a UDP-3-O-[(3R)-3-hydroxyacyl]-N-acetyl-alpha-D-glucosamine + H2O = a UDP-3-O-[(3R)-3-hydroxyacyl]-alpha-D-glucosamine + acetate</text>
        <dbReference type="Rhea" id="RHEA:67816"/>
        <dbReference type="ChEBI" id="CHEBI:15377"/>
        <dbReference type="ChEBI" id="CHEBI:30089"/>
        <dbReference type="ChEBI" id="CHEBI:137740"/>
        <dbReference type="ChEBI" id="CHEBI:173225"/>
        <dbReference type="EC" id="3.5.1.108"/>
    </reaction>
</comment>
<comment type="pathway">
    <text evidence="3">Glycolipid biosynthesis; lipid IV(A) biosynthesis; lipid IV(A) from (3R)-3-hydroxytetradecanoyl-[acyl-carrier-protein] and UDP-N-acetyl-alpha-D-glucosamine: step 2/6.</text>
</comment>
<organism evidence="12">
    <name type="scientific">Thermodesulfobium narugense</name>
    <dbReference type="NCBI Taxonomy" id="184064"/>
    <lineage>
        <taxon>Bacteria</taxon>
        <taxon>Pseudomonadati</taxon>
        <taxon>Thermodesulfobiota</taxon>
        <taxon>Thermodesulfobiia</taxon>
        <taxon>Thermodesulfobiales</taxon>
        <taxon>Thermodesulfobiaceae</taxon>
        <taxon>Thermodesulfobium</taxon>
    </lineage>
</organism>
<dbReference type="InterPro" id="IPR004463">
    <property type="entry name" value="UDP-acyl_GlcNac_deAcase"/>
</dbReference>
<keyword evidence="7" id="KW-0479">Metal-binding</keyword>
<dbReference type="EMBL" id="DRUY01000209">
    <property type="protein sequence ID" value="HHI66130.1"/>
    <property type="molecule type" value="Genomic_DNA"/>
</dbReference>
<reference evidence="12" key="1">
    <citation type="journal article" date="2020" name="mSystems">
        <title>Genome- and Community-Level Interaction Insights into Carbon Utilization and Element Cycling Functions of Hydrothermarchaeota in Hydrothermal Sediment.</title>
        <authorList>
            <person name="Zhou Z."/>
            <person name="Liu Y."/>
            <person name="Xu W."/>
            <person name="Pan J."/>
            <person name="Luo Z.H."/>
            <person name="Li M."/>
        </authorList>
    </citation>
    <scope>NUCLEOTIDE SEQUENCE [LARGE SCALE GENOMIC DNA]</scope>
    <source>
        <strain evidence="12">SpSt-1019</strain>
    </source>
</reference>
<dbReference type="GO" id="GO:0009245">
    <property type="term" value="P:lipid A biosynthetic process"/>
    <property type="evidence" value="ECO:0007669"/>
    <property type="project" value="UniProtKB-KW"/>
</dbReference>
<keyword evidence="5" id="KW-0444">Lipid biosynthesis</keyword>
<keyword evidence="6" id="KW-0441">Lipid A biosynthesis</keyword>
<evidence type="ECO:0000256" key="9">
    <source>
        <dbReference type="ARBA" id="ARBA00022833"/>
    </source>
</evidence>
<dbReference type="SUPFAM" id="SSF54211">
    <property type="entry name" value="Ribosomal protein S5 domain 2-like"/>
    <property type="match status" value="2"/>
</dbReference>
<dbReference type="GO" id="GO:0016020">
    <property type="term" value="C:membrane"/>
    <property type="evidence" value="ECO:0007669"/>
    <property type="project" value="GOC"/>
</dbReference>
<comment type="cofactor">
    <cofactor evidence="1">
        <name>Zn(2+)</name>
        <dbReference type="ChEBI" id="CHEBI:29105"/>
    </cofactor>
</comment>
<dbReference type="PANTHER" id="PTHR33694:SF1">
    <property type="entry name" value="UDP-3-O-ACYL-N-ACETYLGLUCOSAMINE DEACETYLASE 1, MITOCHONDRIAL-RELATED"/>
    <property type="match status" value="1"/>
</dbReference>
<evidence type="ECO:0000256" key="3">
    <source>
        <dbReference type="ARBA" id="ARBA00005002"/>
    </source>
</evidence>
<dbReference type="Gene3D" id="3.30.1700.10">
    <property type="entry name" value="lpxc deacetylase, domain 2"/>
    <property type="match status" value="1"/>
</dbReference>
<dbReference type="AlphaFoldDB" id="A0A7C5PEW2"/>
<keyword evidence="10" id="KW-0443">Lipid metabolism</keyword>
<dbReference type="EC" id="3.5.1.108" evidence="4"/>
<dbReference type="InterPro" id="IPR020568">
    <property type="entry name" value="Ribosomal_Su5_D2-typ_SF"/>
</dbReference>
<evidence type="ECO:0000256" key="8">
    <source>
        <dbReference type="ARBA" id="ARBA00022801"/>
    </source>
</evidence>
<dbReference type="InterPro" id="IPR011334">
    <property type="entry name" value="UDP-acyl_GlcNac_deAcase_C"/>
</dbReference>
<evidence type="ECO:0000256" key="2">
    <source>
        <dbReference type="ARBA" id="ARBA00002923"/>
    </source>
</evidence>
<dbReference type="Gene3D" id="3.30.230.20">
    <property type="entry name" value="lpxc deacetylase, domain 1"/>
    <property type="match status" value="1"/>
</dbReference>
<sequence>MCKIKVYPSDGGLWIKKNGLFFSNFQEMVKPSENATVIENNYFRLSTVEHLFCALAMLKVNDVVIEILEGEEVPILDGSAIKFYNELSKVFSKKNKKNIFKSLKQPLFYKENDSFVYFFPYKRFEVRVYLDYTTKGLGLLSGEFIFGRDKKESILNARTFGFISDYELLKSKGKALGASLDNVLVFDDKGRPLKRMRSAREVERHKILDFIGDLYLNGVLPRAQIVAVRPNHRINTTVSKILNNNFNP</sequence>
<comment type="caution">
    <text evidence="12">The sequence shown here is derived from an EMBL/GenBank/DDBJ whole genome shotgun (WGS) entry which is preliminary data.</text>
</comment>
<dbReference type="UniPathway" id="UPA00359">
    <property type="reaction ID" value="UER00478"/>
</dbReference>
<keyword evidence="9" id="KW-0862">Zinc</keyword>
<evidence type="ECO:0000256" key="7">
    <source>
        <dbReference type="ARBA" id="ARBA00022723"/>
    </source>
</evidence>
<protein>
    <recommendedName>
        <fullName evidence="4">UDP-3-O-acyl-N-acetylglucosamine deacetylase</fullName>
        <ecNumber evidence="4">3.5.1.108</ecNumber>
    </recommendedName>
</protein>
<evidence type="ECO:0000313" key="12">
    <source>
        <dbReference type="EMBL" id="HHI66130.1"/>
    </source>
</evidence>
<dbReference type="PANTHER" id="PTHR33694">
    <property type="entry name" value="UDP-3-O-ACYL-N-ACETYLGLUCOSAMINE DEACETYLASE 1, MITOCHONDRIAL-RELATED"/>
    <property type="match status" value="1"/>
</dbReference>
<evidence type="ECO:0000256" key="4">
    <source>
        <dbReference type="ARBA" id="ARBA00012745"/>
    </source>
</evidence>
<dbReference type="Pfam" id="PF03331">
    <property type="entry name" value="LpxC"/>
    <property type="match status" value="1"/>
</dbReference>
<evidence type="ECO:0000256" key="10">
    <source>
        <dbReference type="ARBA" id="ARBA00023098"/>
    </source>
</evidence>
<evidence type="ECO:0000256" key="1">
    <source>
        <dbReference type="ARBA" id="ARBA00001947"/>
    </source>
</evidence>
<evidence type="ECO:0000256" key="5">
    <source>
        <dbReference type="ARBA" id="ARBA00022516"/>
    </source>
</evidence>
<comment type="function">
    <text evidence="2">Catalyzes the hydrolysis of UDP-3-O-myristoyl-N-acetylglucosamine to form UDP-3-O-myristoylglucosamine and acetate, the committed step in lipid A biosynthesis.</text>
</comment>
<evidence type="ECO:0000256" key="6">
    <source>
        <dbReference type="ARBA" id="ARBA00022556"/>
    </source>
</evidence>
<proteinExistence type="predicted"/>
<dbReference type="GO" id="GO:0046872">
    <property type="term" value="F:metal ion binding"/>
    <property type="evidence" value="ECO:0007669"/>
    <property type="project" value="UniProtKB-KW"/>
</dbReference>
<dbReference type="GO" id="GO:0103117">
    <property type="term" value="F:UDP-3-O-acyl-N-acetylglucosamine deacetylase activity"/>
    <property type="evidence" value="ECO:0007669"/>
    <property type="project" value="UniProtKB-EC"/>
</dbReference>
<dbReference type="InterPro" id="IPR015870">
    <property type="entry name" value="UDP-acyl_N-AcGlcN_deAcase_N"/>
</dbReference>
<name>A0A7C5PEW2_9BACT</name>
<keyword evidence="8" id="KW-0378">Hydrolase</keyword>
<accession>A0A7C5PEW2</accession>
<gene>
    <name evidence="12" type="ORF">ENL70_06255</name>
</gene>